<gene>
    <name evidence="2" type="ORF">AWE51_03350</name>
</gene>
<sequence length="199" mass="22901">MKFSFSFLFCLCSLTLGFGQQLNPEITAQQIEINYSDTDYTLINDFKGLDFDEKNAKISFVFTEEDTSGTISGLDFRIDFNPNDVDNAFFKGTALVETIDTDNFLRDGHLMWQKFFHKKKYPKIDFQSKQVVAFNENTFKVIGTLTIKGTSKEVIITFSLGDNKLLGNTIIHTSDFGVNIHDEREKNKLEIQFHFPFLK</sequence>
<feature type="domain" description="Lipid/polyisoprenoid-binding YceI-like" evidence="1">
    <location>
        <begin position="48"/>
        <end position="198"/>
    </location>
</feature>
<dbReference type="RefSeq" id="WP_066310320.1">
    <property type="nucleotide sequence ID" value="NZ_LQRT01000002.1"/>
</dbReference>
<accession>A0A163CJU4</accession>
<dbReference type="Pfam" id="PF04264">
    <property type="entry name" value="YceI"/>
    <property type="match status" value="1"/>
</dbReference>
<dbReference type="Proteomes" id="UP000076715">
    <property type="component" value="Unassembled WGS sequence"/>
</dbReference>
<dbReference type="Gene3D" id="2.40.128.110">
    <property type="entry name" value="Lipid/polyisoprenoid-binding, YceI-like"/>
    <property type="match status" value="1"/>
</dbReference>
<dbReference type="InterPro" id="IPR036761">
    <property type="entry name" value="TTHA0802/YceI-like_sf"/>
</dbReference>
<dbReference type="PANTHER" id="PTHR34406:SF1">
    <property type="entry name" value="PROTEIN YCEI"/>
    <property type="match status" value="1"/>
</dbReference>
<evidence type="ECO:0000313" key="2">
    <source>
        <dbReference type="EMBL" id="KZS42492.1"/>
    </source>
</evidence>
<name>A0A163CJU4_9FLAO</name>
<dbReference type="AlphaFoldDB" id="A0A163CJU4"/>
<protein>
    <recommendedName>
        <fullName evidence="1">Lipid/polyisoprenoid-binding YceI-like domain-containing protein</fullName>
    </recommendedName>
</protein>
<dbReference type="InterPro" id="IPR007372">
    <property type="entry name" value="Lipid/polyisoprenoid-bd_YceI"/>
</dbReference>
<dbReference type="SMART" id="SM00867">
    <property type="entry name" value="YceI"/>
    <property type="match status" value="1"/>
</dbReference>
<dbReference type="OrthoDB" id="9811006at2"/>
<organism evidence="2 3">
    <name type="scientific">Aquimarina aggregata</name>
    <dbReference type="NCBI Taxonomy" id="1642818"/>
    <lineage>
        <taxon>Bacteria</taxon>
        <taxon>Pseudomonadati</taxon>
        <taxon>Bacteroidota</taxon>
        <taxon>Flavobacteriia</taxon>
        <taxon>Flavobacteriales</taxon>
        <taxon>Flavobacteriaceae</taxon>
        <taxon>Aquimarina</taxon>
    </lineage>
</organism>
<reference evidence="2 3" key="1">
    <citation type="submission" date="2016-01" db="EMBL/GenBank/DDBJ databases">
        <title>The draft genome sequence of Aquimarina sp. RZW4-3-2.</title>
        <authorList>
            <person name="Wang Y."/>
        </authorList>
    </citation>
    <scope>NUCLEOTIDE SEQUENCE [LARGE SCALE GENOMIC DNA]</scope>
    <source>
        <strain evidence="2 3">RZW4-3-2</strain>
    </source>
</reference>
<evidence type="ECO:0000259" key="1">
    <source>
        <dbReference type="SMART" id="SM00867"/>
    </source>
</evidence>
<proteinExistence type="predicted"/>
<keyword evidence="3" id="KW-1185">Reference proteome</keyword>
<evidence type="ECO:0000313" key="3">
    <source>
        <dbReference type="Proteomes" id="UP000076715"/>
    </source>
</evidence>
<dbReference type="PANTHER" id="PTHR34406">
    <property type="entry name" value="PROTEIN YCEI"/>
    <property type="match status" value="1"/>
</dbReference>
<dbReference type="SUPFAM" id="SSF101874">
    <property type="entry name" value="YceI-like"/>
    <property type="match status" value="1"/>
</dbReference>
<dbReference type="EMBL" id="LQRT01000002">
    <property type="protein sequence ID" value="KZS42492.1"/>
    <property type="molecule type" value="Genomic_DNA"/>
</dbReference>
<comment type="caution">
    <text evidence="2">The sequence shown here is derived from an EMBL/GenBank/DDBJ whole genome shotgun (WGS) entry which is preliminary data.</text>
</comment>